<feature type="signal peptide" evidence="1">
    <location>
        <begin position="1"/>
        <end position="20"/>
    </location>
</feature>
<comment type="caution">
    <text evidence="2">The sequence shown here is derived from an EMBL/GenBank/DDBJ whole genome shotgun (WGS) entry which is preliminary data.</text>
</comment>
<accession>A0AA39V3Y2</accession>
<gene>
    <name evidence="2" type="ORF">EDD18DRAFT_306795</name>
</gene>
<reference evidence="2" key="1">
    <citation type="submission" date="2023-06" db="EMBL/GenBank/DDBJ databases">
        <authorList>
            <consortium name="Lawrence Berkeley National Laboratory"/>
            <person name="Ahrendt S."/>
            <person name="Sahu N."/>
            <person name="Indic B."/>
            <person name="Wong-Bajracharya J."/>
            <person name="Merenyi Z."/>
            <person name="Ke H.-M."/>
            <person name="Monk M."/>
            <person name="Kocsube S."/>
            <person name="Drula E."/>
            <person name="Lipzen A."/>
            <person name="Balint B."/>
            <person name="Henrissat B."/>
            <person name="Andreopoulos B."/>
            <person name="Martin F.M."/>
            <person name="Harder C.B."/>
            <person name="Rigling D."/>
            <person name="Ford K.L."/>
            <person name="Foster G.D."/>
            <person name="Pangilinan J."/>
            <person name="Papanicolaou A."/>
            <person name="Barry K."/>
            <person name="LaButti K."/>
            <person name="Viragh M."/>
            <person name="Koriabine M."/>
            <person name="Yan M."/>
            <person name="Riley R."/>
            <person name="Champramary S."/>
            <person name="Plett K.L."/>
            <person name="Tsai I.J."/>
            <person name="Slot J."/>
            <person name="Sipos G."/>
            <person name="Plett J."/>
            <person name="Nagy L.G."/>
            <person name="Grigoriev I.V."/>
        </authorList>
    </citation>
    <scope>NUCLEOTIDE SEQUENCE</scope>
    <source>
        <strain evidence="2">HWK02</strain>
    </source>
</reference>
<name>A0AA39V3Y2_9AGAR</name>
<sequence>MIISFTVLLLLFGLLNYSMAVLNGLSDSTKAYSKCSIGYSTTTDRFVALRLSMELDFSYFRAGIWTPNRFRSNILLVTMDKPKIQIASWTEPHAKGRRHMCPRLVQVSHRHRTSESNACLYHTCNTSGCQGVF</sequence>
<dbReference type="AlphaFoldDB" id="A0AA39V3Y2"/>
<keyword evidence="3" id="KW-1185">Reference proteome</keyword>
<evidence type="ECO:0000256" key="1">
    <source>
        <dbReference type="SAM" id="SignalP"/>
    </source>
</evidence>
<evidence type="ECO:0008006" key="4">
    <source>
        <dbReference type="Google" id="ProtNLM"/>
    </source>
</evidence>
<evidence type="ECO:0000313" key="3">
    <source>
        <dbReference type="Proteomes" id="UP001175228"/>
    </source>
</evidence>
<feature type="chain" id="PRO_5041222072" description="Secreted protein" evidence="1">
    <location>
        <begin position="21"/>
        <end position="133"/>
    </location>
</feature>
<proteinExistence type="predicted"/>
<organism evidence="2 3">
    <name type="scientific">Armillaria luteobubalina</name>
    <dbReference type="NCBI Taxonomy" id="153913"/>
    <lineage>
        <taxon>Eukaryota</taxon>
        <taxon>Fungi</taxon>
        <taxon>Dikarya</taxon>
        <taxon>Basidiomycota</taxon>
        <taxon>Agaricomycotina</taxon>
        <taxon>Agaricomycetes</taxon>
        <taxon>Agaricomycetidae</taxon>
        <taxon>Agaricales</taxon>
        <taxon>Marasmiineae</taxon>
        <taxon>Physalacriaceae</taxon>
        <taxon>Armillaria</taxon>
    </lineage>
</organism>
<dbReference type="EMBL" id="JAUEPU010000002">
    <property type="protein sequence ID" value="KAK0504630.1"/>
    <property type="molecule type" value="Genomic_DNA"/>
</dbReference>
<protein>
    <recommendedName>
        <fullName evidence="4">Secreted protein</fullName>
    </recommendedName>
</protein>
<evidence type="ECO:0000313" key="2">
    <source>
        <dbReference type="EMBL" id="KAK0504630.1"/>
    </source>
</evidence>
<dbReference type="Proteomes" id="UP001175228">
    <property type="component" value="Unassembled WGS sequence"/>
</dbReference>
<keyword evidence="1" id="KW-0732">Signal</keyword>